<evidence type="ECO:0008006" key="5">
    <source>
        <dbReference type="Google" id="ProtNLM"/>
    </source>
</evidence>
<dbReference type="Gene3D" id="3.40.50.1400">
    <property type="match status" value="2"/>
</dbReference>
<keyword evidence="1" id="KW-0479">Metal-binding</keyword>
<dbReference type="SUPFAM" id="SSF53800">
    <property type="entry name" value="Chelatase"/>
    <property type="match status" value="1"/>
</dbReference>
<proteinExistence type="predicted"/>
<dbReference type="STRING" id="717605.Theco_0672"/>
<name>L0EB20_THECK</name>
<accession>L0EB20</accession>
<evidence type="ECO:0000313" key="4">
    <source>
        <dbReference type="Proteomes" id="UP000010795"/>
    </source>
</evidence>
<dbReference type="AlphaFoldDB" id="L0EB20"/>
<dbReference type="HOGENOM" id="CLU_1061072_0_0_9"/>
<reference evidence="4" key="1">
    <citation type="submission" date="2012-01" db="EMBL/GenBank/DDBJ databases">
        <title>Complete sequence of chromosome of Thermobacillus composti KWC4.</title>
        <authorList>
            <person name="Lucas S."/>
            <person name="Han J."/>
            <person name="Lapidus A."/>
            <person name="Cheng J.-F."/>
            <person name="Goodwin L."/>
            <person name="Pitluck S."/>
            <person name="Peters L."/>
            <person name="Ovchinnikova G."/>
            <person name="Teshima H."/>
            <person name="Detter J.C."/>
            <person name="Han C."/>
            <person name="Tapia R."/>
            <person name="Land M."/>
            <person name="Hauser L."/>
            <person name="Kyrpides N."/>
            <person name="Ivanova N."/>
            <person name="Pagani I."/>
            <person name="Anderson I."/>
            <person name="Woyke T."/>
        </authorList>
    </citation>
    <scope>NUCLEOTIDE SEQUENCE [LARGE SCALE GENOMIC DNA]</scope>
    <source>
        <strain evidence="4">DSM 18247 / JCM 13945 / KWC4</strain>
    </source>
</reference>
<keyword evidence="2" id="KW-0456">Lyase</keyword>
<organism evidence="3 4">
    <name type="scientific">Thermobacillus composti (strain DSM 18247 / JCM 13945 / KWC4)</name>
    <dbReference type="NCBI Taxonomy" id="717605"/>
    <lineage>
        <taxon>Bacteria</taxon>
        <taxon>Bacillati</taxon>
        <taxon>Bacillota</taxon>
        <taxon>Bacilli</taxon>
        <taxon>Bacillales</taxon>
        <taxon>Paenibacillaceae</taxon>
        <taxon>Thermobacillus</taxon>
    </lineage>
</organism>
<dbReference type="GO" id="GO:0016829">
    <property type="term" value="F:lyase activity"/>
    <property type="evidence" value="ECO:0007669"/>
    <property type="project" value="UniProtKB-KW"/>
</dbReference>
<dbReference type="EMBL" id="CP003255">
    <property type="protein sequence ID" value="AGA56881.1"/>
    <property type="molecule type" value="Genomic_DNA"/>
</dbReference>
<keyword evidence="4" id="KW-1185">Reference proteome</keyword>
<protein>
    <recommendedName>
        <fullName evidence="5">Cobalamin biosynthesis protein CbiX</fullName>
    </recommendedName>
</protein>
<dbReference type="PANTHER" id="PTHR33542:SF3">
    <property type="entry name" value="SIROHYDROCHLORIN FERROCHELATASE, CHLOROPLASTIC"/>
    <property type="match status" value="1"/>
</dbReference>
<evidence type="ECO:0000313" key="3">
    <source>
        <dbReference type="EMBL" id="AGA56881.1"/>
    </source>
</evidence>
<gene>
    <name evidence="3" type="ordered locus">Theco_0672</name>
</gene>
<evidence type="ECO:0000256" key="2">
    <source>
        <dbReference type="ARBA" id="ARBA00023239"/>
    </source>
</evidence>
<dbReference type="InterPro" id="IPR050963">
    <property type="entry name" value="Sirohydro_Cobaltochel/CbiX"/>
</dbReference>
<dbReference type="InterPro" id="IPR002762">
    <property type="entry name" value="CbiX-like"/>
</dbReference>
<dbReference type="GO" id="GO:0046872">
    <property type="term" value="F:metal ion binding"/>
    <property type="evidence" value="ECO:0007669"/>
    <property type="project" value="UniProtKB-KW"/>
</dbReference>
<dbReference type="PANTHER" id="PTHR33542">
    <property type="entry name" value="SIROHYDROCHLORIN FERROCHELATASE, CHLOROPLASTIC"/>
    <property type="match status" value="1"/>
</dbReference>
<dbReference type="Pfam" id="PF01903">
    <property type="entry name" value="CbiX"/>
    <property type="match status" value="1"/>
</dbReference>
<evidence type="ECO:0000256" key="1">
    <source>
        <dbReference type="ARBA" id="ARBA00022723"/>
    </source>
</evidence>
<dbReference type="OrthoDB" id="1489951at2"/>
<dbReference type="Proteomes" id="UP000010795">
    <property type="component" value="Chromosome"/>
</dbReference>
<dbReference type="eggNOG" id="COG2138">
    <property type="taxonomic scope" value="Bacteria"/>
</dbReference>
<dbReference type="KEGG" id="tco:Theco_0672"/>
<dbReference type="RefSeq" id="WP_015253645.1">
    <property type="nucleotide sequence ID" value="NC_019897.1"/>
</dbReference>
<sequence length="281" mass="30506">MGARPGVLVISHGSPDAEWVRLVDEAVRDVRLPEGVPIVSSFLECVEGRLIQDGIDELEARGVDEMFVLPLFVSSGSTHVDDIRQAFGLPPAAFREGELEPFRVRRARVTVGLPIDDDPIIAELIADNVRELSTAPEREALLLIAHGSRERGLNRIWRDGMRKLAARVRELGGFARAETAMLLPDQAACVMRALTKRQARTGGAATADGCCAVPAAGPETDAVIVAPLFLSRGYFTNTVIPARLSGFDYRYNGKALLPNPAISRWMERQLEGWLGGIGQSG</sequence>
<dbReference type="SMR" id="L0EB20"/>